<proteinExistence type="predicted"/>
<feature type="compositionally biased region" description="Low complexity" evidence="1">
    <location>
        <begin position="414"/>
        <end position="424"/>
    </location>
</feature>
<accession>A0AAN7AF11</accession>
<feature type="compositionally biased region" description="Basic and acidic residues" evidence="1">
    <location>
        <begin position="592"/>
        <end position="601"/>
    </location>
</feature>
<keyword evidence="3" id="KW-1185">Reference proteome</keyword>
<protein>
    <recommendedName>
        <fullName evidence="4">Fungal N-terminal domain-containing protein</fullName>
    </recommendedName>
</protein>
<evidence type="ECO:0000313" key="2">
    <source>
        <dbReference type="EMBL" id="KAK4184808.1"/>
    </source>
</evidence>
<feature type="compositionally biased region" description="Basic and acidic residues" evidence="1">
    <location>
        <begin position="440"/>
        <end position="456"/>
    </location>
</feature>
<dbReference type="AlphaFoldDB" id="A0AAN7AF11"/>
<feature type="region of interest" description="Disordered" evidence="1">
    <location>
        <begin position="374"/>
        <end position="675"/>
    </location>
</feature>
<reference evidence="2" key="2">
    <citation type="submission" date="2023-05" db="EMBL/GenBank/DDBJ databases">
        <authorList>
            <consortium name="Lawrence Berkeley National Laboratory"/>
            <person name="Steindorff A."/>
            <person name="Hensen N."/>
            <person name="Bonometti L."/>
            <person name="Westerberg I."/>
            <person name="Brannstrom I.O."/>
            <person name="Guillou S."/>
            <person name="Cros-Aarteil S."/>
            <person name="Calhoun S."/>
            <person name="Haridas S."/>
            <person name="Kuo A."/>
            <person name="Mondo S."/>
            <person name="Pangilinan J."/>
            <person name="Riley R."/>
            <person name="Labutti K."/>
            <person name="Andreopoulos B."/>
            <person name="Lipzen A."/>
            <person name="Chen C."/>
            <person name="Yanf M."/>
            <person name="Daum C."/>
            <person name="Ng V."/>
            <person name="Clum A."/>
            <person name="Ohm R."/>
            <person name="Martin F."/>
            <person name="Silar P."/>
            <person name="Natvig D."/>
            <person name="Lalanne C."/>
            <person name="Gautier V."/>
            <person name="Ament-Velasquez S.L."/>
            <person name="Kruys A."/>
            <person name="Hutchinson M.I."/>
            <person name="Powell A.J."/>
            <person name="Barry K."/>
            <person name="Miller A.N."/>
            <person name="Grigoriev I.V."/>
            <person name="Debuchy R."/>
            <person name="Gladieux P."/>
            <person name="Thoren M.H."/>
            <person name="Johannesson H."/>
        </authorList>
    </citation>
    <scope>NUCLEOTIDE SEQUENCE</scope>
    <source>
        <strain evidence="2">PSN309</strain>
    </source>
</reference>
<feature type="compositionally biased region" description="Polar residues" evidence="1">
    <location>
        <begin position="307"/>
        <end position="320"/>
    </location>
</feature>
<name>A0AAN7AF11_9PEZI</name>
<feature type="compositionally biased region" description="Polar residues" evidence="1">
    <location>
        <begin position="379"/>
        <end position="400"/>
    </location>
</feature>
<reference evidence="2" key="1">
    <citation type="journal article" date="2023" name="Mol. Phylogenet. Evol.">
        <title>Genome-scale phylogeny and comparative genomics of the fungal order Sordariales.</title>
        <authorList>
            <person name="Hensen N."/>
            <person name="Bonometti L."/>
            <person name="Westerberg I."/>
            <person name="Brannstrom I.O."/>
            <person name="Guillou S."/>
            <person name="Cros-Aarteil S."/>
            <person name="Calhoun S."/>
            <person name="Haridas S."/>
            <person name="Kuo A."/>
            <person name="Mondo S."/>
            <person name="Pangilinan J."/>
            <person name="Riley R."/>
            <person name="LaButti K."/>
            <person name="Andreopoulos B."/>
            <person name="Lipzen A."/>
            <person name="Chen C."/>
            <person name="Yan M."/>
            <person name="Daum C."/>
            <person name="Ng V."/>
            <person name="Clum A."/>
            <person name="Steindorff A."/>
            <person name="Ohm R.A."/>
            <person name="Martin F."/>
            <person name="Silar P."/>
            <person name="Natvig D.O."/>
            <person name="Lalanne C."/>
            <person name="Gautier V."/>
            <person name="Ament-Velasquez S.L."/>
            <person name="Kruys A."/>
            <person name="Hutchinson M.I."/>
            <person name="Powell A.J."/>
            <person name="Barry K."/>
            <person name="Miller A.N."/>
            <person name="Grigoriev I.V."/>
            <person name="Debuchy R."/>
            <person name="Gladieux P."/>
            <person name="Hiltunen Thoren M."/>
            <person name="Johannesson H."/>
        </authorList>
    </citation>
    <scope>NUCLEOTIDE SEQUENCE</scope>
    <source>
        <strain evidence="2">PSN309</strain>
    </source>
</reference>
<feature type="compositionally biased region" description="Polar residues" evidence="1">
    <location>
        <begin position="457"/>
        <end position="492"/>
    </location>
</feature>
<feature type="compositionally biased region" description="Low complexity" evidence="1">
    <location>
        <begin position="634"/>
        <end position="675"/>
    </location>
</feature>
<feature type="compositionally biased region" description="Low complexity" evidence="1">
    <location>
        <begin position="510"/>
        <end position="523"/>
    </location>
</feature>
<feature type="compositionally biased region" description="Basic and acidic residues" evidence="1">
    <location>
        <begin position="493"/>
        <end position="502"/>
    </location>
</feature>
<evidence type="ECO:0008006" key="4">
    <source>
        <dbReference type="Google" id="ProtNLM"/>
    </source>
</evidence>
<sequence>MEAAGLALSVGVFMFKTPQAIRDVKEALSREGLDVLRKRCKHCLDHLKEVKYEVNRLYRRTAKVSRHSSNQGIPEILCAETTALIRYCRDTVKMALSYQERYAKSRTLRFLAVARGSKTERYNRRLSECDLWMAIATNTVFLRANFDAAAHNYRGILGECRYRAQQLRKDALEARTYERNYGRRLKKHMGKTVDLDVFRDHWHIANNNLFTLSRAPLSSPSGTVMTSESETTLSSYTRTRSHVHMVRTGGRSFLSESWESARGFSSGAFTTLRINPDDSGDLDAARREIERWQENRRRAHIAGQAGMSTSYHNGQHSHLSQPAVVHHGDDNSPDGQAPRVINVAPAPSEYAPHISPARAYIHELYGSVPAPTHPYGTGHTVQQPYGSVSSSIPAHQQSTHTNEHTPSYPPSIPIAPSQAPISIPTHDGNVSQRPSGPRQRQRDDREYHEHSSDTHQRNQTTTTSRAPSQSRSVKGSSQRHGSDSALPTPTTEQIDHALEFETRRRRRSAARSPSVQSRVSVRQSQDEPLTTPPQQPSVPSISSGSGSRSLRTSRSSSMASTARTSIFSSPASVHSEATDATSHFSSQRSSTRRQEEEQEKAAKKRSHPPLASENDTKGRRSLRAKERKRGSSGGSSVPSSSSGSVSGSSSGGDRWRSGGSSSRDSGFFSGRSSMA</sequence>
<gene>
    <name evidence="2" type="ORF">QBC35DRAFT_534680</name>
</gene>
<dbReference type="Proteomes" id="UP001302126">
    <property type="component" value="Unassembled WGS sequence"/>
</dbReference>
<comment type="caution">
    <text evidence="2">The sequence shown here is derived from an EMBL/GenBank/DDBJ whole genome shotgun (WGS) entry which is preliminary data.</text>
</comment>
<dbReference type="EMBL" id="MU864473">
    <property type="protein sequence ID" value="KAK4184808.1"/>
    <property type="molecule type" value="Genomic_DNA"/>
</dbReference>
<evidence type="ECO:0000256" key="1">
    <source>
        <dbReference type="SAM" id="MobiDB-lite"/>
    </source>
</evidence>
<feature type="compositionally biased region" description="Low complexity" evidence="1">
    <location>
        <begin position="537"/>
        <end position="566"/>
    </location>
</feature>
<feature type="compositionally biased region" description="Basic residues" evidence="1">
    <location>
        <begin position="619"/>
        <end position="630"/>
    </location>
</feature>
<organism evidence="2 3">
    <name type="scientific">Podospora australis</name>
    <dbReference type="NCBI Taxonomy" id="1536484"/>
    <lineage>
        <taxon>Eukaryota</taxon>
        <taxon>Fungi</taxon>
        <taxon>Dikarya</taxon>
        <taxon>Ascomycota</taxon>
        <taxon>Pezizomycotina</taxon>
        <taxon>Sordariomycetes</taxon>
        <taxon>Sordariomycetidae</taxon>
        <taxon>Sordariales</taxon>
        <taxon>Podosporaceae</taxon>
        <taxon>Podospora</taxon>
    </lineage>
</organism>
<evidence type="ECO:0000313" key="3">
    <source>
        <dbReference type="Proteomes" id="UP001302126"/>
    </source>
</evidence>
<feature type="region of interest" description="Disordered" evidence="1">
    <location>
        <begin position="307"/>
        <end position="340"/>
    </location>
</feature>